<comment type="caution">
    <text evidence="2">The sequence shown here is derived from an EMBL/GenBank/DDBJ whole genome shotgun (WGS) entry which is preliminary data.</text>
</comment>
<keyword evidence="3" id="KW-1185">Reference proteome</keyword>
<protein>
    <submittedName>
        <fullName evidence="2">Nucleotidyltransferase</fullName>
    </submittedName>
</protein>
<proteinExistence type="predicted"/>
<reference evidence="2 3" key="1">
    <citation type="submission" date="2019-10" db="EMBL/GenBank/DDBJ databases">
        <title>Description of Paenibacillus terricola sp. nov.</title>
        <authorList>
            <person name="Carlier A."/>
            <person name="Qi S."/>
        </authorList>
    </citation>
    <scope>NUCLEOTIDE SEQUENCE [LARGE SCALE GENOMIC DNA]</scope>
    <source>
        <strain evidence="2 3">LMG 31459</strain>
    </source>
</reference>
<evidence type="ECO:0000313" key="3">
    <source>
        <dbReference type="Proteomes" id="UP000596857"/>
    </source>
</evidence>
<gene>
    <name evidence="2" type="ORF">GC101_19505</name>
</gene>
<dbReference type="RefSeq" id="WP_171718582.1">
    <property type="nucleotide sequence ID" value="NZ_WHOB01000059.1"/>
</dbReference>
<feature type="domain" description="Polymerase beta nucleotidyltransferase" evidence="1">
    <location>
        <begin position="21"/>
        <end position="73"/>
    </location>
</feature>
<evidence type="ECO:0000313" key="2">
    <source>
        <dbReference type="EMBL" id="NOU81053.1"/>
    </source>
</evidence>
<name>A0ABX1YMI1_9BACL</name>
<dbReference type="Gene3D" id="3.30.460.10">
    <property type="entry name" value="Beta Polymerase, domain 2"/>
    <property type="match status" value="1"/>
</dbReference>
<dbReference type="SUPFAM" id="SSF81301">
    <property type="entry name" value="Nucleotidyltransferase"/>
    <property type="match status" value="1"/>
</dbReference>
<dbReference type="InterPro" id="IPR041633">
    <property type="entry name" value="Polbeta"/>
</dbReference>
<organism evidence="2 3">
    <name type="scientific">Paenibacillus phytohabitans</name>
    <dbReference type="NCBI Taxonomy" id="2654978"/>
    <lineage>
        <taxon>Bacteria</taxon>
        <taxon>Bacillati</taxon>
        <taxon>Bacillota</taxon>
        <taxon>Bacilli</taxon>
        <taxon>Bacillales</taxon>
        <taxon>Paenibacillaceae</taxon>
        <taxon>Paenibacillus</taxon>
    </lineage>
</organism>
<dbReference type="EMBL" id="WHOB01000059">
    <property type="protein sequence ID" value="NOU81053.1"/>
    <property type="molecule type" value="Genomic_DNA"/>
</dbReference>
<sequence length="304" mass="34452">MNASSQAELKNRYLAATEEFVEKVKDDPNVIAVVLCGSLAYDQVWEKSDIDMDVIVRDQPLQQYSYCIIEDGITINVQLYERSRFKRSFERMVGGSIPQSYLAKGHILYTADDSLHEYFEELKLLGSYDIALSLLRDACELIDLFHKSRKWLTVRGDLLYAQYYLLKAAELIAKMEVCSQGKPPIRESILTVLDTKPELVAPLYSEAMSRRLTEAEIGAAIDGIGLFIDGKLDLLKVPVLDYLADGEIRTVTLLAKHFKLASHFLVNILEYLADKGIIEKVSQTIRITPKSRPSVEEIGYMYIP</sequence>
<dbReference type="Proteomes" id="UP000596857">
    <property type="component" value="Unassembled WGS sequence"/>
</dbReference>
<evidence type="ECO:0000259" key="1">
    <source>
        <dbReference type="Pfam" id="PF18765"/>
    </source>
</evidence>
<accession>A0ABX1YMI1</accession>
<dbReference type="Pfam" id="PF18765">
    <property type="entry name" value="Polbeta"/>
    <property type="match status" value="1"/>
</dbReference>
<dbReference type="InterPro" id="IPR043519">
    <property type="entry name" value="NT_sf"/>
</dbReference>